<evidence type="ECO:0000259" key="2">
    <source>
        <dbReference type="Pfam" id="PF07727"/>
    </source>
</evidence>
<organism evidence="3 4">
    <name type="scientific">Lolium multiflorum</name>
    <name type="common">Italian ryegrass</name>
    <name type="synonym">Lolium perenne subsp. multiflorum</name>
    <dbReference type="NCBI Taxonomy" id="4521"/>
    <lineage>
        <taxon>Eukaryota</taxon>
        <taxon>Viridiplantae</taxon>
        <taxon>Streptophyta</taxon>
        <taxon>Embryophyta</taxon>
        <taxon>Tracheophyta</taxon>
        <taxon>Spermatophyta</taxon>
        <taxon>Magnoliopsida</taxon>
        <taxon>Liliopsida</taxon>
        <taxon>Poales</taxon>
        <taxon>Poaceae</taxon>
        <taxon>BOP clade</taxon>
        <taxon>Pooideae</taxon>
        <taxon>Poodae</taxon>
        <taxon>Poeae</taxon>
        <taxon>Poeae Chloroplast Group 2 (Poeae type)</taxon>
        <taxon>Loliodinae</taxon>
        <taxon>Loliinae</taxon>
        <taxon>Lolium</taxon>
    </lineage>
</organism>
<feature type="domain" description="Reverse transcriptase Ty1/copia-type" evidence="2">
    <location>
        <begin position="185"/>
        <end position="319"/>
    </location>
</feature>
<proteinExistence type="predicted"/>
<evidence type="ECO:0000256" key="1">
    <source>
        <dbReference type="SAM" id="MobiDB-lite"/>
    </source>
</evidence>
<protein>
    <recommendedName>
        <fullName evidence="2">Reverse transcriptase Ty1/copia-type domain-containing protein</fullName>
    </recommendedName>
</protein>
<accession>A0AAD8WIX3</accession>
<feature type="compositionally biased region" description="Acidic residues" evidence="1">
    <location>
        <begin position="84"/>
        <end position="94"/>
    </location>
</feature>
<dbReference type="EMBL" id="JAUUTY010000003">
    <property type="protein sequence ID" value="KAK1663626.1"/>
    <property type="molecule type" value="Genomic_DNA"/>
</dbReference>
<dbReference type="Pfam" id="PF07727">
    <property type="entry name" value="RVT_2"/>
    <property type="match status" value="1"/>
</dbReference>
<keyword evidence="4" id="KW-1185">Reference proteome</keyword>
<feature type="region of interest" description="Disordered" evidence="1">
    <location>
        <begin position="84"/>
        <end position="103"/>
    </location>
</feature>
<evidence type="ECO:0000313" key="3">
    <source>
        <dbReference type="EMBL" id="KAK1663626.1"/>
    </source>
</evidence>
<gene>
    <name evidence="3" type="ORF">QYE76_051785</name>
</gene>
<reference evidence="3" key="1">
    <citation type="submission" date="2023-07" db="EMBL/GenBank/DDBJ databases">
        <title>A chromosome-level genome assembly of Lolium multiflorum.</title>
        <authorList>
            <person name="Chen Y."/>
            <person name="Copetti D."/>
            <person name="Kolliker R."/>
            <person name="Studer B."/>
        </authorList>
    </citation>
    <scope>NUCLEOTIDE SEQUENCE</scope>
    <source>
        <strain evidence="3">02402/16</strain>
        <tissue evidence="3">Leaf</tissue>
    </source>
</reference>
<name>A0AAD8WIX3_LOLMU</name>
<feature type="region of interest" description="Disordered" evidence="1">
    <location>
        <begin position="19"/>
        <end position="57"/>
    </location>
</feature>
<dbReference type="Proteomes" id="UP001231189">
    <property type="component" value="Unassembled WGS sequence"/>
</dbReference>
<feature type="compositionally biased region" description="Polar residues" evidence="1">
    <location>
        <begin position="19"/>
        <end position="45"/>
    </location>
</feature>
<comment type="caution">
    <text evidence="3">The sequence shown here is derived from an EMBL/GenBank/DDBJ whole genome shotgun (WGS) entry which is preliminary data.</text>
</comment>
<dbReference type="AlphaFoldDB" id="A0AAD8WIX3"/>
<dbReference type="InterPro" id="IPR013103">
    <property type="entry name" value="RVT_2"/>
</dbReference>
<sequence length="549" mass="63961">MLYYGGALIVTTCQHQQTPSLQANNAPTQEQEQNPPSSVQDQGQYQPRIHDGSDEYPFNICSSLNNVQDQAHDFEKTQEIEEAQVDGQDGDPNDQVDQVIPPRPRRTNEEIEARRLARRDRNLEILEHTHEKVLSDVRGRVSTRRQLANFRNNHAYISFVEPKKVFEDPDWLEAMHDELNNFKCNKVWTSVEKPKECRNVIGTKWIFKNKQDEFGIVVRNNAILVAQGFSQIEVIDFGETYAPVAHLESIRILLAYASHHNFKLQQMDVKSAFLNDPLHEKVYVKQPPGFEDPDFPNHVYKLDKALYGLKQDPIAWKSATLRRKGKETRENYKNMDIVTYSALRQKNWYEDVERELDIEDPRFWCMEQIFIFKDIYEPMKKVRPMQVIDVELLSQNDHFDDAIWVTERMGCHKLMKVQCDFTIHLIKQFYATLTFKKDEDRTMQWMSGSSPYKDALYHLYDENGAAGTITGMLPIYGQLLRFFRATIARSGRNNDALRGALVDLLRLSFECAQDGDETKDFTIDVMDYIFCEIFDAMVSQTSMPYASYI</sequence>
<evidence type="ECO:0000313" key="4">
    <source>
        <dbReference type="Proteomes" id="UP001231189"/>
    </source>
</evidence>